<name>A0ABV4YKM1_9CYAN</name>
<dbReference type="Proteomes" id="UP001576776">
    <property type="component" value="Unassembled WGS sequence"/>
</dbReference>
<dbReference type="RefSeq" id="WP_413259866.1">
    <property type="nucleotide sequence ID" value="NZ_JBHFNS010000087.1"/>
</dbReference>
<comment type="caution">
    <text evidence="1">The sequence shown here is derived from an EMBL/GenBank/DDBJ whole genome shotgun (WGS) entry which is preliminary data.</text>
</comment>
<keyword evidence="2" id="KW-1185">Reference proteome</keyword>
<accession>A0ABV4YKM1</accession>
<gene>
    <name evidence="1" type="ORF">ACE1B6_24320</name>
</gene>
<evidence type="ECO:0000313" key="1">
    <source>
        <dbReference type="EMBL" id="MFB2938385.1"/>
    </source>
</evidence>
<evidence type="ECO:0000313" key="2">
    <source>
        <dbReference type="Proteomes" id="UP001576776"/>
    </source>
</evidence>
<organism evidence="1 2">
    <name type="scientific">Floridaenema fluviatile BLCC-F154</name>
    <dbReference type="NCBI Taxonomy" id="3153640"/>
    <lineage>
        <taxon>Bacteria</taxon>
        <taxon>Bacillati</taxon>
        <taxon>Cyanobacteriota</taxon>
        <taxon>Cyanophyceae</taxon>
        <taxon>Oscillatoriophycideae</taxon>
        <taxon>Aerosakkonematales</taxon>
        <taxon>Aerosakkonemataceae</taxon>
        <taxon>Floridanema</taxon>
        <taxon>Floridanema fluviatile</taxon>
    </lineage>
</organism>
<proteinExistence type="predicted"/>
<dbReference type="EMBL" id="JBHFNS010000087">
    <property type="protein sequence ID" value="MFB2938385.1"/>
    <property type="molecule type" value="Genomic_DNA"/>
</dbReference>
<protein>
    <submittedName>
        <fullName evidence="1">Uncharacterized protein</fullName>
    </submittedName>
</protein>
<reference evidence="1 2" key="1">
    <citation type="submission" date="2024-09" db="EMBL/GenBank/DDBJ databases">
        <title>Floridaenema gen nov. (Aerosakkonemataceae, Aerosakkonematales ord. nov., Cyanobacteria) from benthic tropical and subtropical fresh waters, with the description of four new species.</title>
        <authorList>
            <person name="Moretto J.A."/>
            <person name="Berthold D.E."/>
            <person name="Lefler F.W."/>
            <person name="Huang I.-S."/>
            <person name="Laughinghouse H. IV."/>
        </authorList>
    </citation>
    <scope>NUCLEOTIDE SEQUENCE [LARGE SCALE GENOMIC DNA]</scope>
    <source>
        <strain evidence="1 2">BLCC-F154</strain>
    </source>
</reference>
<sequence>MQTTISHWFTLGLKRAFGKIASIDKKLKEADDIDEMLLLACERLNWAESADHVFLTKEANVETITAEVVSLQN</sequence>